<evidence type="ECO:0000313" key="1">
    <source>
        <dbReference type="EMBL" id="RCN31896.1"/>
    </source>
</evidence>
<comment type="caution">
    <text evidence="1">The sequence shown here is derived from an EMBL/GenBank/DDBJ whole genome shotgun (WGS) entry which is preliminary data.</text>
</comment>
<dbReference type="EMBL" id="JOJR01001195">
    <property type="protein sequence ID" value="RCN31896.1"/>
    <property type="molecule type" value="Genomic_DNA"/>
</dbReference>
<evidence type="ECO:0000313" key="2">
    <source>
        <dbReference type="Proteomes" id="UP000252519"/>
    </source>
</evidence>
<reference evidence="1 2" key="1">
    <citation type="submission" date="2014-10" db="EMBL/GenBank/DDBJ databases">
        <title>Draft genome of the hookworm Ancylostoma caninum.</title>
        <authorList>
            <person name="Mitreva M."/>
        </authorList>
    </citation>
    <scope>NUCLEOTIDE SEQUENCE [LARGE SCALE GENOMIC DNA]</scope>
    <source>
        <strain evidence="1 2">Baltimore</strain>
    </source>
</reference>
<gene>
    <name evidence="1" type="ORF">ANCCAN_22309</name>
</gene>
<keyword evidence="2" id="KW-1185">Reference proteome</keyword>
<protein>
    <submittedName>
        <fullName evidence="1">Uncharacterized protein</fullName>
    </submittedName>
</protein>
<dbReference type="Proteomes" id="UP000252519">
    <property type="component" value="Unassembled WGS sequence"/>
</dbReference>
<sequence>MRLQWNATTTGWLGQKVQNSAVVYKPVACNRSLCAVIAQVAIFSTNPSMKLATSALAVRRLARSQMDCAVWFEANCTVVLMDAFTKIAFQHLACNEFL</sequence>
<proteinExistence type="predicted"/>
<dbReference type="AlphaFoldDB" id="A0A368FIB7"/>
<organism evidence="1 2">
    <name type="scientific">Ancylostoma caninum</name>
    <name type="common">Dog hookworm</name>
    <dbReference type="NCBI Taxonomy" id="29170"/>
    <lineage>
        <taxon>Eukaryota</taxon>
        <taxon>Metazoa</taxon>
        <taxon>Ecdysozoa</taxon>
        <taxon>Nematoda</taxon>
        <taxon>Chromadorea</taxon>
        <taxon>Rhabditida</taxon>
        <taxon>Rhabditina</taxon>
        <taxon>Rhabditomorpha</taxon>
        <taxon>Strongyloidea</taxon>
        <taxon>Ancylostomatidae</taxon>
        <taxon>Ancylostomatinae</taxon>
        <taxon>Ancylostoma</taxon>
    </lineage>
</organism>
<name>A0A368FIB7_ANCCA</name>
<accession>A0A368FIB7</accession>